<evidence type="ECO:0000313" key="9">
    <source>
        <dbReference type="Proteomes" id="UP000664628"/>
    </source>
</evidence>
<sequence>METLVPVHPGLPLLGNSLSVARDPLGMFTKLHRQYGRIVRISIGGRNQYMVFQPEDVKYVLQENNRNYVRSPAFMVLKRFLGEGLLTSDGDFWRKQRRLAQPAFHRQKISLLAETMVQESAAWVNELRHLNLSRPVNISQSLMDVTMYIVCKTLFSTNVEGRLTGLSHSLETLNVLANRTLLSPIKIPRSWPTPNNIRYNRSRAQVDGLIYEFIHTRKQSGERLDDLLDMLMNAVDEETGEGMSEQQLRDECVTIFTAGHETTAVSMAWLIYLLALHPDVLARLRAEADAVLGNVPNGGKSPGLDSLPPVAAFRSMPYALQVVQEALRLYPPAWAMSRMALNDDQIGPYRIPKGDTVVVSPYLLHHDPANWPDPDRFDPDRFAEGRDKDRPAYAYLPFGGGPRLCIGNQFALMEMQILLTFFIRAFDFDLVNAASIRPKPLITLRPNHPIQVKLSARG</sequence>
<keyword evidence="5 7" id="KW-0408">Iron</keyword>
<reference evidence="8 9" key="1">
    <citation type="submission" date="2021-03" db="EMBL/GenBank/DDBJ databases">
        <title>Fibrella sp. HMF5405 genome sequencing and assembly.</title>
        <authorList>
            <person name="Kang H."/>
            <person name="Kim H."/>
            <person name="Bae S."/>
            <person name="Joh K."/>
        </authorList>
    </citation>
    <scope>NUCLEOTIDE SEQUENCE [LARGE SCALE GENOMIC DNA]</scope>
    <source>
        <strain evidence="8 9">HMF5405</strain>
    </source>
</reference>
<evidence type="ECO:0000256" key="4">
    <source>
        <dbReference type="ARBA" id="ARBA00023002"/>
    </source>
</evidence>
<evidence type="ECO:0000256" key="7">
    <source>
        <dbReference type="RuleBase" id="RU000461"/>
    </source>
</evidence>
<dbReference type="EMBL" id="JAFMYW010000006">
    <property type="protein sequence ID" value="MBO0950728.1"/>
    <property type="molecule type" value="Genomic_DNA"/>
</dbReference>
<dbReference type="SUPFAM" id="SSF48264">
    <property type="entry name" value="Cytochrome P450"/>
    <property type="match status" value="1"/>
</dbReference>
<evidence type="ECO:0000313" key="8">
    <source>
        <dbReference type="EMBL" id="MBO0950728.1"/>
    </source>
</evidence>
<evidence type="ECO:0000256" key="2">
    <source>
        <dbReference type="ARBA" id="ARBA00022617"/>
    </source>
</evidence>
<keyword evidence="9" id="KW-1185">Reference proteome</keyword>
<dbReference type="InterPro" id="IPR017972">
    <property type="entry name" value="Cyt_P450_CS"/>
</dbReference>
<gene>
    <name evidence="8" type="ORF">J2I46_19210</name>
</gene>
<proteinExistence type="inferred from homology"/>
<keyword evidence="4 7" id="KW-0560">Oxidoreductase</keyword>
<keyword evidence="2 7" id="KW-0349">Heme</keyword>
<evidence type="ECO:0000256" key="3">
    <source>
        <dbReference type="ARBA" id="ARBA00022723"/>
    </source>
</evidence>
<dbReference type="PRINTS" id="PR00385">
    <property type="entry name" value="P450"/>
</dbReference>
<dbReference type="PANTHER" id="PTHR24291:SF50">
    <property type="entry name" value="BIFUNCTIONAL ALBAFLAVENONE MONOOXYGENASE_TERPENE SYNTHASE"/>
    <property type="match status" value="1"/>
</dbReference>
<dbReference type="InterPro" id="IPR002401">
    <property type="entry name" value="Cyt_P450_E_grp-I"/>
</dbReference>
<dbReference type="PROSITE" id="PS00086">
    <property type="entry name" value="CYTOCHROME_P450"/>
    <property type="match status" value="1"/>
</dbReference>
<dbReference type="Pfam" id="PF00067">
    <property type="entry name" value="p450"/>
    <property type="match status" value="1"/>
</dbReference>
<dbReference type="Proteomes" id="UP000664628">
    <property type="component" value="Unassembled WGS sequence"/>
</dbReference>
<name>A0ABS3JMN7_9BACT</name>
<dbReference type="InterPro" id="IPR036396">
    <property type="entry name" value="Cyt_P450_sf"/>
</dbReference>
<comment type="similarity">
    <text evidence="1 7">Belongs to the cytochrome P450 family.</text>
</comment>
<keyword evidence="3 7" id="KW-0479">Metal-binding</keyword>
<evidence type="ECO:0000256" key="6">
    <source>
        <dbReference type="ARBA" id="ARBA00023033"/>
    </source>
</evidence>
<keyword evidence="6 7" id="KW-0503">Monooxygenase</keyword>
<accession>A0ABS3JMN7</accession>
<dbReference type="Gene3D" id="1.10.630.10">
    <property type="entry name" value="Cytochrome P450"/>
    <property type="match status" value="1"/>
</dbReference>
<dbReference type="RefSeq" id="WP_207330679.1">
    <property type="nucleotide sequence ID" value="NZ_JAFMYW010000006.1"/>
</dbReference>
<organism evidence="8 9">
    <name type="scientific">Fibrella forsythiae</name>
    <dbReference type="NCBI Taxonomy" id="2817061"/>
    <lineage>
        <taxon>Bacteria</taxon>
        <taxon>Pseudomonadati</taxon>
        <taxon>Bacteroidota</taxon>
        <taxon>Cytophagia</taxon>
        <taxon>Cytophagales</taxon>
        <taxon>Spirosomataceae</taxon>
        <taxon>Fibrella</taxon>
    </lineage>
</organism>
<dbReference type="CDD" id="cd20620">
    <property type="entry name" value="CYP132-like"/>
    <property type="match status" value="1"/>
</dbReference>
<dbReference type="InterPro" id="IPR001128">
    <property type="entry name" value="Cyt_P450"/>
</dbReference>
<evidence type="ECO:0000256" key="1">
    <source>
        <dbReference type="ARBA" id="ARBA00010617"/>
    </source>
</evidence>
<protein>
    <submittedName>
        <fullName evidence="8">Cytochrome P450</fullName>
    </submittedName>
</protein>
<dbReference type="PRINTS" id="PR00463">
    <property type="entry name" value="EP450I"/>
</dbReference>
<evidence type="ECO:0000256" key="5">
    <source>
        <dbReference type="ARBA" id="ARBA00023004"/>
    </source>
</evidence>
<dbReference type="InterPro" id="IPR050196">
    <property type="entry name" value="Cytochrome_P450_Monoox"/>
</dbReference>
<comment type="caution">
    <text evidence="8">The sequence shown here is derived from an EMBL/GenBank/DDBJ whole genome shotgun (WGS) entry which is preliminary data.</text>
</comment>
<dbReference type="PANTHER" id="PTHR24291">
    <property type="entry name" value="CYTOCHROME P450 FAMILY 4"/>
    <property type="match status" value="1"/>
</dbReference>